<dbReference type="PANTHER" id="PTHR33571:SF14">
    <property type="entry name" value="PROTEIN ADENYLYLTRANSFERASE MJ0435-RELATED"/>
    <property type="match status" value="1"/>
</dbReference>
<comment type="similarity">
    <text evidence="9">Belongs to the MntA antitoxin family.</text>
</comment>
<sequence length="97" mass="11112">MDKRIEKLKQDSAPILSRYDVKKSAVFGSYARGDYKKNSDIDLLIEFKKNAGGLLAMVNLKRDLEVVTKRVVDLGTFKSLNKRVKKYVENDLIKIYG</sequence>
<dbReference type="InterPro" id="IPR002934">
    <property type="entry name" value="Polymerase_NTP_transf_dom"/>
</dbReference>
<gene>
    <name evidence="11" type="ORF">COT94_00360</name>
</gene>
<organism evidence="11 12">
    <name type="scientific">Candidatus Falkowbacteria bacterium CG10_big_fil_rev_8_21_14_0_10_37_14</name>
    <dbReference type="NCBI Taxonomy" id="1974561"/>
    <lineage>
        <taxon>Bacteria</taxon>
        <taxon>Candidatus Falkowiibacteriota</taxon>
    </lineage>
</organism>
<keyword evidence="4" id="KW-0548">Nucleotidyltransferase</keyword>
<keyword evidence="2" id="KW-1277">Toxin-antitoxin system</keyword>
<dbReference type="SUPFAM" id="SSF81301">
    <property type="entry name" value="Nucleotidyltransferase"/>
    <property type="match status" value="1"/>
</dbReference>
<dbReference type="GO" id="GO:0005524">
    <property type="term" value="F:ATP binding"/>
    <property type="evidence" value="ECO:0007669"/>
    <property type="project" value="UniProtKB-KW"/>
</dbReference>
<dbReference type="InterPro" id="IPR052038">
    <property type="entry name" value="Type-VII_TA_antitoxin"/>
</dbReference>
<dbReference type="EMBL" id="PFAM01000004">
    <property type="protein sequence ID" value="PIT96401.1"/>
    <property type="molecule type" value="Genomic_DNA"/>
</dbReference>
<comment type="cofactor">
    <cofactor evidence="1">
        <name>Mg(2+)</name>
        <dbReference type="ChEBI" id="CHEBI:18420"/>
    </cofactor>
</comment>
<evidence type="ECO:0000256" key="6">
    <source>
        <dbReference type="ARBA" id="ARBA00022741"/>
    </source>
</evidence>
<reference evidence="12" key="1">
    <citation type="submission" date="2017-09" db="EMBL/GenBank/DDBJ databases">
        <title>Depth-based differentiation of microbial function through sediment-hosted aquifers and enrichment of novel symbionts in the deep terrestrial subsurface.</title>
        <authorList>
            <person name="Probst A.J."/>
            <person name="Ladd B."/>
            <person name="Jarett J.K."/>
            <person name="Geller-Mcgrath D.E."/>
            <person name="Sieber C.M.K."/>
            <person name="Emerson J.B."/>
            <person name="Anantharaman K."/>
            <person name="Thomas B.C."/>
            <person name="Malmstrom R."/>
            <person name="Stieglmeier M."/>
            <person name="Klingl A."/>
            <person name="Woyke T."/>
            <person name="Ryan C.M."/>
            <person name="Banfield J.F."/>
        </authorList>
    </citation>
    <scope>NUCLEOTIDE SEQUENCE [LARGE SCALE GENOMIC DNA]</scope>
</reference>
<dbReference type="CDD" id="cd05403">
    <property type="entry name" value="NT_KNTase_like"/>
    <property type="match status" value="1"/>
</dbReference>
<keyword evidence="5" id="KW-0479">Metal-binding</keyword>
<dbReference type="PANTHER" id="PTHR33571">
    <property type="entry name" value="SSL8005 PROTEIN"/>
    <property type="match status" value="1"/>
</dbReference>
<evidence type="ECO:0000259" key="10">
    <source>
        <dbReference type="Pfam" id="PF01909"/>
    </source>
</evidence>
<evidence type="ECO:0000313" key="12">
    <source>
        <dbReference type="Proteomes" id="UP000228533"/>
    </source>
</evidence>
<protein>
    <recommendedName>
        <fullName evidence="10">Polymerase nucleotidyl transferase domain-containing protein</fullName>
    </recommendedName>
</protein>
<evidence type="ECO:0000256" key="1">
    <source>
        <dbReference type="ARBA" id="ARBA00001946"/>
    </source>
</evidence>
<dbReference type="Pfam" id="PF01909">
    <property type="entry name" value="NTP_transf_2"/>
    <property type="match status" value="1"/>
</dbReference>
<evidence type="ECO:0000313" key="11">
    <source>
        <dbReference type="EMBL" id="PIT96401.1"/>
    </source>
</evidence>
<evidence type="ECO:0000256" key="2">
    <source>
        <dbReference type="ARBA" id="ARBA00022649"/>
    </source>
</evidence>
<evidence type="ECO:0000256" key="3">
    <source>
        <dbReference type="ARBA" id="ARBA00022679"/>
    </source>
</evidence>
<dbReference type="AlphaFoldDB" id="A0A2M6WUI8"/>
<feature type="domain" description="Polymerase nucleotidyl transferase" evidence="10">
    <location>
        <begin position="17"/>
        <end position="94"/>
    </location>
</feature>
<evidence type="ECO:0000256" key="5">
    <source>
        <dbReference type="ARBA" id="ARBA00022723"/>
    </source>
</evidence>
<accession>A0A2M6WUI8</accession>
<dbReference type="InterPro" id="IPR043519">
    <property type="entry name" value="NT_sf"/>
</dbReference>
<proteinExistence type="inferred from homology"/>
<dbReference type="Gene3D" id="3.30.460.10">
    <property type="entry name" value="Beta Polymerase, domain 2"/>
    <property type="match status" value="1"/>
</dbReference>
<evidence type="ECO:0000256" key="8">
    <source>
        <dbReference type="ARBA" id="ARBA00022842"/>
    </source>
</evidence>
<evidence type="ECO:0000256" key="9">
    <source>
        <dbReference type="ARBA" id="ARBA00038276"/>
    </source>
</evidence>
<dbReference type="Proteomes" id="UP000228533">
    <property type="component" value="Unassembled WGS sequence"/>
</dbReference>
<name>A0A2M6WUI8_9BACT</name>
<dbReference type="GO" id="GO:0016779">
    <property type="term" value="F:nucleotidyltransferase activity"/>
    <property type="evidence" value="ECO:0007669"/>
    <property type="project" value="UniProtKB-KW"/>
</dbReference>
<keyword evidence="7" id="KW-0067">ATP-binding</keyword>
<evidence type="ECO:0000256" key="4">
    <source>
        <dbReference type="ARBA" id="ARBA00022695"/>
    </source>
</evidence>
<comment type="caution">
    <text evidence="11">The sequence shown here is derived from an EMBL/GenBank/DDBJ whole genome shotgun (WGS) entry which is preliminary data.</text>
</comment>
<dbReference type="GO" id="GO:0046872">
    <property type="term" value="F:metal ion binding"/>
    <property type="evidence" value="ECO:0007669"/>
    <property type="project" value="UniProtKB-KW"/>
</dbReference>
<keyword evidence="3" id="KW-0808">Transferase</keyword>
<keyword evidence="6" id="KW-0547">Nucleotide-binding</keyword>
<keyword evidence="8" id="KW-0460">Magnesium</keyword>
<evidence type="ECO:0000256" key="7">
    <source>
        <dbReference type="ARBA" id="ARBA00022840"/>
    </source>
</evidence>